<feature type="region of interest" description="Disordered" evidence="1">
    <location>
        <begin position="60"/>
        <end position="172"/>
    </location>
</feature>
<evidence type="ECO:0000256" key="1">
    <source>
        <dbReference type="SAM" id="MobiDB-lite"/>
    </source>
</evidence>
<protein>
    <recommendedName>
        <fullName evidence="4">Aminotransferase-like plant mobile domain-containing protein</fullName>
    </recommendedName>
</protein>
<accession>A0ABU6YYZ9</accession>
<feature type="region of interest" description="Disordered" evidence="1">
    <location>
        <begin position="262"/>
        <end position="283"/>
    </location>
</feature>
<name>A0ABU6YYZ9_9FABA</name>
<dbReference type="Proteomes" id="UP001341840">
    <property type="component" value="Unassembled WGS sequence"/>
</dbReference>
<gene>
    <name evidence="2" type="ORF">PIB30_111139</name>
</gene>
<dbReference type="EMBL" id="JASCZI010248475">
    <property type="protein sequence ID" value="MED6215205.1"/>
    <property type="molecule type" value="Genomic_DNA"/>
</dbReference>
<feature type="compositionally biased region" description="Basic residues" evidence="1">
    <location>
        <begin position="93"/>
        <end position="103"/>
    </location>
</feature>
<reference evidence="2 3" key="1">
    <citation type="journal article" date="2023" name="Plants (Basel)">
        <title>Bridging the Gap: Combining Genomics and Transcriptomics Approaches to Understand Stylosanthes scabra, an Orphan Legume from the Brazilian Caatinga.</title>
        <authorList>
            <person name="Ferreira-Neto J.R.C."/>
            <person name="da Silva M.D."/>
            <person name="Binneck E."/>
            <person name="de Melo N.F."/>
            <person name="da Silva R.H."/>
            <person name="de Melo A.L.T.M."/>
            <person name="Pandolfi V."/>
            <person name="Bustamante F.O."/>
            <person name="Brasileiro-Vidal A.C."/>
            <person name="Benko-Iseppon A.M."/>
        </authorList>
    </citation>
    <scope>NUCLEOTIDE SEQUENCE [LARGE SCALE GENOMIC DNA]</scope>
    <source>
        <tissue evidence="2">Leaves</tissue>
    </source>
</reference>
<keyword evidence="3" id="KW-1185">Reference proteome</keyword>
<feature type="non-terminal residue" evidence="2">
    <location>
        <position position="303"/>
    </location>
</feature>
<evidence type="ECO:0008006" key="4">
    <source>
        <dbReference type="Google" id="ProtNLM"/>
    </source>
</evidence>
<feature type="compositionally biased region" description="Low complexity" evidence="1">
    <location>
        <begin position="104"/>
        <end position="113"/>
    </location>
</feature>
<feature type="non-terminal residue" evidence="2">
    <location>
        <position position="1"/>
    </location>
</feature>
<evidence type="ECO:0000313" key="2">
    <source>
        <dbReference type="EMBL" id="MED6215205.1"/>
    </source>
</evidence>
<comment type="caution">
    <text evidence="2">The sequence shown here is derived from an EMBL/GenBank/DDBJ whole genome shotgun (WGS) entry which is preliminary data.</text>
</comment>
<feature type="compositionally biased region" description="Polar residues" evidence="1">
    <location>
        <begin position="145"/>
        <end position="172"/>
    </location>
</feature>
<evidence type="ECO:0000313" key="3">
    <source>
        <dbReference type="Proteomes" id="UP001341840"/>
    </source>
</evidence>
<sequence length="303" mass="32830">GEWYPTFLKGWYDMWDAREEAQVPIFLSADLRPSRQYLRWYFSWARLVLVGHGDHIPHAAGVFPPQLPPGQTPDAPDLRQPEDGDLPALNPRVGRRARRRARARGGAPRSGPGDEAPDDPPTPHEHPVDPPSPVHGDSFTLGPPLTTQSTQTPWGTPAGPSSDQPGPSTQTDMAFVTRDGYMIDWVEAFLATSTVGPSSTPIEHPSTFFQGGFPDGSPALQTHPFTQMYATPPPFGSQFGSVAPSSSDSGVSGYDSLRDQLASHHEQVTPPALPPLRRGHRDVRPPLAGQEVALRLLSAAVVE</sequence>
<organism evidence="2 3">
    <name type="scientific">Stylosanthes scabra</name>
    <dbReference type="NCBI Taxonomy" id="79078"/>
    <lineage>
        <taxon>Eukaryota</taxon>
        <taxon>Viridiplantae</taxon>
        <taxon>Streptophyta</taxon>
        <taxon>Embryophyta</taxon>
        <taxon>Tracheophyta</taxon>
        <taxon>Spermatophyta</taxon>
        <taxon>Magnoliopsida</taxon>
        <taxon>eudicotyledons</taxon>
        <taxon>Gunneridae</taxon>
        <taxon>Pentapetalae</taxon>
        <taxon>rosids</taxon>
        <taxon>fabids</taxon>
        <taxon>Fabales</taxon>
        <taxon>Fabaceae</taxon>
        <taxon>Papilionoideae</taxon>
        <taxon>50 kb inversion clade</taxon>
        <taxon>dalbergioids sensu lato</taxon>
        <taxon>Dalbergieae</taxon>
        <taxon>Pterocarpus clade</taxon>
        <taxon>Stylosanthes</taxon>
    </lineage>
</organism>
<proteinExistence type="predicted"/>